<evidence type="ECO:0000256" key="6">
    <source>
        <dbReference type="ARBA" id="ARBA00023054"/>
    </source>
</evidence>
<name>A0A3Q2XCV8_HIPCM</name>
<evidence type="ECO:0000313" key="13">
    <source>
        <dbReference type="Proteomes" id="UP000264820"/>
    </source>
</evidence>
<feature type="region of interest" description="Disordered" evidence="11">
    <location>
        <begin position="43"/>
        <end position="177"/>
    </location>
</feature>
<keyword evidence="7" id="KW-0539">Nucleus</keyword>
<organism evidence="12 13">
    <name type="scientific">Hippocampus comes</name>
    <name type="common">Tiger tail seahorse</name>
    <dbReference type="NCBI Taxonomy" id="109280"/>
    <lineage>
        <taxon>Eukaryota</taxon>
        <taxon>Metazoa</taxon>
        <taxon>Chordata</taxon>
        <taxon>Craniata</taxon>
        <taxon>Vertebrata</taxon>
        <taxon>Euteleostomi</taxon>
        <taxon>Actinopterygii</taxon>
        <taxon>Neopterygii</taxon>
        <taxon>Teleostei</taxon>
        <taxon>Neoteleostei</taxon>
        <taxon>Acanthomorphata</taxon>
        <taxon>Syngnathiaria</taxon>
        <taxon>Syngnathiformes</taxon>
        <taxon>Syngnathoidei</taxon>
        <taxon>Syngnathidae</taxon>
        <taxon>Hippocampus</taxon>
    </lineage>
</organism>
<dbReference type="CTD" id="79682"/>
<dbReference type="AlphaFoldDB" id="A0A3Q2XCV8"/>
<evidence type="ECO:0000256" key="7">
    <source>
        <dbReference type="ARBA" id="ARBA00023242"/>
    </source>
</evidence>
<comment type="subcellular location">
    <subcellularLocation>
        <location evidence="2">Chromosome</location>
        <location evidence="2">Centromere</location>
    </subcellularLocation>
    <subcellularLocation>
        <location evidence="1">Nucleus</location>
    </subcellularLocation>
</comment>
<evidence type="ECO:0000256" key="8">
    <source>
        <dbReference type="ARBA" id="ARBA00023328"/>
    </source>
</evidence>
<dbReference type="InterPro" id="IPR025214">
    <property type="entry name" value="CENP-U"/>
</dbReference>
<evidence type="ECO:0000256" key="2">
    <source>
        <dbReference type="ARBA" id="ARBA00004584"/>
    </source>
</evidence>
<feature type="coiled-coil region" evidence="10">
    <location>
        <begin position="320"/>
        <end position="347"/>
    </location>
</feature>
<dbReference type="STRING" id="109280.ENSHCOP00000002155"/>
<reference evidence="12" key="2">
    <citation type="submission" date="2025-09" db="UniProtKB">
        <authorList>
            <consortium name="Ensembl"/>
        </authorList>
    </citation>
    <scope>IDENTIFICATION</scope>
</reference>
<proteinExistence type="inferred from homology"/>
<protein>
    <recommendedName>
        <fullName evidence="4">Centromere protein U</fullName>
    </recommendedName>
    <alternativeName>
        <fullName evidence="9">MLF1-interacting protein</fullName>
    </alternativeName>
</protein>
<evidence type="ECO:0000256" key="10">
    <source>
        <dbReference type="SAM" id="Coils"/>
    </source>
</evidence>
<dbReference type="OMA" id="ESNAVKQ"/>
<keyword evidence="5" id="KW-0158">Chromosome</keyword>
<dbReference type="OrthoDB" id="8959258at2759"/>
<dbReference type="GeneID" id="109515792"/>
<evidence type="ECO:0000256" key="5">
    <source>
        <dbReference type="ARBA" id="ARBA00022454"/>
    </source>
</evidence>
<feature type="compositionally biased region" description="Basic and acidic residues" evidence="11">
    <location>
        <begin position="89"/>
        <end position="100"/>
    </location>
</feature>
<evidence type="ECO:0000313" key="12">
    <source>
        <dbReference type="Ensembl" id="ENSHCOP00000002155.1"/>
    </source>
</evidence>
<dbReference type="Pfam" id="PF13097">
    <property type="entry name" value="CENP-U"/>
    <property type="match status" value="1"/>
</dbReference>
<dbReference type="PANTHER" id="PTHR32222:SF1">
    <property type="entry name" value="CENTROMERE PROTEIN U"/>
    <property type="match status" value="1"/>
</dbReference>
<keyword evidence="13" id="KW-1185">Reference proteome</keyword>
<feature type="compositionally biased region" description="Basic and acidic residues" evidence="11">
    <location>
        <begin position="150"/>
        <end position="165"/>
    </location>
</feature>
<evidence type="ECO:0000256" key="9">
    <source>
        <dbReference type="ARBA" id="ARBA00031456"/>
    </source>
</evidence>
<comment type="similarity">
    <text evidence="3">Belongs to the CENP-U/AME1 family.</text>
</comment>
<keyword evidence="8" id="KW-0137">Centromere</keyword>
<feature type="compositionally biased region" description="Polar residues" evidence="11">
    <location>
        <begin position="62"/>
        <end position="80"/>
    </location>
</feature>
<feature type="coiled-coil region" evidence="10">
    <location>
        <begin position="243"/>
        <end position="284"/>
    </location>
</feature>
<keyword evidence="6 10" id="KW-0175">Coiled coil</keyword>
<dbReference type="GO" id="GO:0005634">
    <property type="term" value="C:nucleus"/>
    <property type="evidence" value="ECO:0007669"/>
    <property type="project" value="UniProtKB-SubCell"/>
</dbReference>
<feature type="region of interest" description="Disordered" evidence="11">
    <location>
        <begin position="1"/>
        <end position="31"/>
    </location>
</feature>
<accession>A0A3Q2XCV8</accession>
<evidence type="ECO:0000256" key="11">
    <source>
        <dbReference type="SAM" id="MobiDB-lite"/>
    </source>
</evidence>
<dbReference type="GeneTree" id="ENSGT00390000015511"/>
<evidence type="ECO:0000256" key="4">
    <source>
        <dbReference type="ARBA" id="ARBA00016402"/>
    </source>
</evidence>
<reference evidence="12" key="1">
    <citation type="submission" date="2025-08" db="UniProtKB">
        <authorList>
            <consortium name="Ensembl"/>
        </authorList>
    </citation>
    <scope>IDENTIFICATION</scope>
</reference>
<dbReference type="PANTHER" id="PTHR32222">
    <property type="entry name" value="CENTROMERE PROTEIN U"/>
    <property type="match status" value="1"/>
</dbReference>
<sequence length="350" mass="39409">MSTRKGRGGTVVPVAPVGNKKTSSLDSDNQSTIGCASFIEGLQQKSGNPLHSTAIEEDLSSPKVTQMAKSQVGKNITQKVKNIVKTRPRKDELAKVEKKSGPANRRSSDSQEESDPGAGSKKKQNEVLSFDDDTDEDPSWNPSPKKAKLKSVERRPKKLSADKTRRVQKKRTKRSGGETELEVVMEAFLGFCDEYKDSVESNAVKQSIDCFSNNVKEQLLEKIASYKEFKVLKRENAKVCSMIRAKTQKLLDAKHELIRAERQVSLLQKEKAELKLRLEDLRRSQAFLKDIRQLTKVYLDYRTAHPKEKEKYGASSLPALLLQTKNIQRAQDQLRQINNKLEKKVKGNGI</sequence>
<dbReference type="GO" id="GO:0000775">
    <property type="term" value="C:chromosome, centromeric region"/>
    <property type="evidence" value="ECO:0007669"/>
    <property type="project" value="UniProtKB-SubCell"/>
</dbReference>
<feature type="compositionally biased region" description="Polar residues" evidence="11">
    <location>
        <begin position="20"/>
        <end position="31"/>
    </location>
</feature>
<evidence type="ECO:0000256" key="3">
    <source>
        <dbReference type="ARBA" id="ARBA00010440"/>
    </source>
</evidence>
<dbReference type="RefSeq" id="XP_019725369.1">
    <property type="nucleotide sequence ID" value="XM_019869810.1"/>
</dbReference>
<dbReference type="Proteomes" id="UP000264820">
    <property type="component" value="Unplaced"/>
</dbReference>
<evidence type="ECO:0000256" key="1">
    <source>
        <dbReference type="ARBA" id="ARBA00004123"/>
    </source>
</evidence>
<dbReference type="Ensembl" id="ENSHCOT00000010899.1">
    <property type="protein sequence ID" value="ENSHCOP00000002155.1"/>
    <property type="gene ID" value="ENSHCOG00000003230.1"/>
</dbReference>
<feature type="compositionally biased region" description="Acidic residues" evidence="11">
    <location>
        <begin position="129"/>
        <end position="138"/>
    </location>
</feature>